<accession>A0AAD5N0M9</accession>
<organism evidence="1 2">
    <name type="scientific">Parelaphostrongylus tenuis</name>
    <name type="common">Meningeal worm</name>
    <dbReference type="NCBI Taxonomy" id="148309"/>
    <lineage>
        <taxon>Eukaryota</taxon>
        <taxon>Metazoa</taxon>
        <taxon>Ecdysozoa</taxon>
        <taxon>Nematoda</taxon>
        <taxon>Chromadorea</taxon>
        <taxon>Rhabditida</taxon>
        <taxon>Rhabditina</taxon>
        <taxon>Rhabditomorpha</taxon>
        <taxon>Strongyloidea</taxon>
        <taxon>Metastrongylidae</taxon>
        <taxon>Parelaphostrongylus</taxon>
    </lineage>
</organism>
<dbReference type="EMBL" id="JAHQIW010003600">
    <property type="protein sequence ID" value="KAJ1359361.1"/>
    <property type="molecule type" value="Genomic_DNA"/>
</dbReference>
<proteinExistence type="predicted"/>
<name>A0AAD5N0M9_PARTN</name>
<comment type="caution">
    <text evidence="1">The sequence shown here is derived from an EMBL/GenBank/DDBJ whole genome shotgun (WGS) entry which is preliminary data.</text>
</comment>
<dbReference type="Proteomes" id="UP001196413">
    <property type="component" value="Unassembled WGS sequence"/>
</dbReference>
<dbReference type="AlphaFoldDB" id="A0AAD5N0M9"/>
<evidence type="ECO:0000313" key="2">
    <source>
        <dbReference type="Proteomes" id="UP001196413"/>
    </source>
</evidence>
<sequence>MNAEKDEVTISPVNSALLDNCRNSFDYKHHHVELVKGDVAKCSEQGSSIAGIGSILALLLGICHRRRKLN</sequence>
<keyword evidence="2" id="KW-1185">Reference proteome</keyword>
<evidence type="ECO:0000313" key="1">
    <source>
        <dbReference type="EMBL" id="KAJ1359361.1"/>
    </source>
</evidence>
<reference evidence="1" key="1">
    <citation type="submission" date="2021-06" db="EMBL/GenBank/DDBJ databases">
        <title>Parelaphostrongylus tenuis whole genome reference sequence.</title>
        <authorList>
            <person name="Garwood T.J."/>
            <person name="Larsen P.A."/>
            <person name="Fountain-Jones N.M."/>
            <person name="Garbe J.R."/>
            <person name="Macchietto M.G."/>
            <person name="Kania S.A."/>
            <person name="Gerhold R.W."/>
            <person name="Richards J.E."/>
            <person name="Wolf T.M."/>
        </authorList>
    </citation>
    <scope>NUCLEOTIDE SEQUENCE</scope>
    <source>
        <strain evidence="1">MNPRO001-30</strain>
        <tissue evidence="1">Meninges</tissue>
    </source>
</reference>
<gene>
    <name evidence="1" type="ORF">KIN20_018066</name>
</gene>
<protein>
    <submittedName>
        <fullName evidence="1">Uncharacterized protein</fullName>
    </submittedName>
</protein>